<dbReference type="PATRIC" id="fig|279113.9.peg.1785"/>
<dbReference type="KEGG" id="cpra:CPter91_1801"/>
<accession>A0A127Q2B2</accession>
<dbReference type="InterPro" id="IPR018060">
    <property type="entry name" value="HTH_AraC"/>
</dbReference>
<dbReference type="GO" id="GO:0043565">
    <property type="term" value="F:sequence-specific DNA binding"/>
    <property type="evidence" value="ECO:0007669"/>
    <property type="project" value="InterPro"/>
</dbReference>
<evidence type="ECO:0000256" key="1">
    <source>
        <dbReference type="ARBA" id="ARBA00022491"/>
    </source>
</evidence>
<evidence type="ECO:0000256" key="4">
    <source>
        <dbReference type="ARBA" id="ARBA00023163"/>
    </source>
</evidence>
<evidence type="ECO:0000313" key="7">
    <source>
        <dbReference type="Proteomes" id="UP000074561"/>
    </source>
</evidence>
<dbReference type="InterPro" id="IPR003313">
    <property type="entry name" value="AraC-bd"/>
</dbReference>
<proteinExistence type="predicted"/>
<dbReference type="Gene3D" id="1.10.10.60">
    <property type="entry name" value="Homeodomain-like"/>
    <property type="match status" value="1"/>
</dbReference>
<evidence type="ECO:0000256" key="2">
    <source>
        <dbReference type="ARBA" id="ARBA00023015"/>
    </source>
</evidence>
<evidence type="ECO:0000259" key="5">
    <source>
        <dbReference type="PROSITE" id="PS01124"/>
    </source>
</evidence>
<keyword evidence="1" id="KW-0678">Repressor</keyword>
<feature type="domain" description="HTH araC/xylS-type" evidence="5">
    <location>
        <begin position="151"/>
        <end position="247"/>
    </location>
</feature>
<dbReference type="InterPro" id="IPR018062">
    <property type="entry name" value="HTH_AraC-typ_CS"/>
</dbReference>
<dbReference type="AlphaFoldDB" id="A0A127Q2B2"/>
<organism evidence="6 7">
    <name type="scientific">Collimonas pratensis</name>
    <dbReference type="NCBI Taxonomy" id="279113"/>
    <lineage>
        <taxon>Bacteria</taxon>
        <taxon>Pseudomonadati</taxon>
        <taxon>Pseudomonadota</taxon>
        <taxon>Betaproteobacteria</taxon>
        <taxon>Burkholderiales</taxon>
        <taxon>Oxalobacteraceae</taxon>
        <taxon>Collimonas</taxon>
    </lineage>
</organism>
<dbReference type="PROSITE" id="PS01124">
    <property type="entry name" value="HTH_ARAC_FAMILY_2"/>
    <property type="match status" value="1"/>
</dbReference>
<reference evidence="6 7" key="1">
    <citation type="submission" date="2015-11" db="EMBL/GenBank/DDBJ databases">
        <title>Exploring the genomic traits of fungus-feeding bacterial genus Collimonas.</title>
        <authorList>
            <person name="Song C."/>
            <person name="Schmidt R."/>
            <person name="de Jager V."/>
            <person name="Krzyzanowska D."/>
            <person name="Jongedijk E."/>
            <person name="Cankar K."/>
            <person name="Beekwilder J."/>
            <person name="van Veen A."/>
            <person name="de Boer W."/>
            <person name="van Veen J.A."/>
            <person name="Garbeva P."/>
        </authorList>
    </citation>
    <scope>NUCLEOTIDE SEQUENCE [LARGE SCALE GENOMIC DNA]</scope>
    <source>
        <strain evidence="6 7">Ter91</strain>
    </source>
</reference>
<dbReference type="SUPFAM" id="SSF51182">
    <property type="entry name" value="RmlC-like cupins"/>
    <property type="match status" value="1"/>
</dbReference>
<keyword evidence="2" id="KW-0805">Transcription regulation</keyword>
<dbReference type="EMBL" id="CP013234">
    <property type="protein sequence ID" value="AMP04174.1"/>
    <property type="molecule type" value="Genomic_DNA"/>
</dbReference>
<dbReference type="PROSITE" id="PS00041">
    <property type="entry name" value="HTH_ARAC_FAMILY_1"/>
    <property type="match status" value="1"/>
</dbReference>
<dbReference type="InterPro" id="IPR011051">
    <property type="entry name" value="RmlC_Cupin_sf"/>
</dbReference>
<dbReference type="Proteomes" id="UP000074561">
    <property type="component" value="Chromosome"/>
</dbReference>
<dbReference type="Gene3D" id="2.60.120.10">
    <property type="entry name" value="Jelly Rolls"/>
    <property type="match status" value="1"/>
</dbReference>
<evidence type="ECO:0000313" key="6">
    <source>
        <dbReference type="EMBL" id="AMP04174.1"/>
    </source>
</evidence>
<dbReference type="Pfam" id="PF02311">
    <property type="entry name" value="AraC_binding"/>
    <property type="match status" value="1"/>
</dbReference>
<keyword evidence="4" id="KW-0804">Transcription</keyword>
<protein>
    <submittedName>
        <fullName evidence="6">Bacterial regulatory helix-turn-helix s, AraC family protein</fullName>
    </submittedName>
</protein>
<dbReference type="PANTHER" id="PTHR11019">
    <property type="entry name" value="HTH-TYPE TRANSCRIPTIONAL REGULATOR NIMR"/>
    <property type="match status" value="1"/>
</dbReference>
<dbReference type="GO" id="GO:0003700">
    <property type="term" value="F:DNA-binding transcription factor activity"/>
    <property type="evidence" value="ECO:0007669"/>
    <property type="project" value="InterPro"/>
</dbReference>
<dbReference type="SMART" id="SM00342">
    <property type="entry name" value="HTH_ARAC"/>
    <property type="match status" value="1"/>
</dbReference>
<evidence type="ECO:0000256" key="3">
    <source>
        <dbReference type="ARBA" id="ARBA00023125"/>
    </source>
</evidence>
<dbReference type="STRING" id="279113.CPter91_1801"/>
<dbReference type="CDD" id="cd06124">
    <property type="entry name" value="cupin_NimR-like_N"/>
    <property type="match status" value="1"/>
</dbReference>
<dbReference type="Pfam" id="PF12833">
    <property type="entry name" value="HTH_18"/>
    <property type="match status" value="1"/>
</dbReference>
<dbReference type="InterPro" id="IPR014710">
    <property type="entry name" value="RmlC-like_jellyroll"/>
</dbReference>
<sequence>MHNDAAEGNAVARHYLRGERIDPHSHAWGQVLFAVAGVMWVEVGREAFVVPPRRAVWIPAGTEHSIHMMSAVRMRNLYLPTRSTGHLNRRSDLFEVSGLLRELIIMIAEYQGRHDDAYLKAAYKLVLLELARAPRSSLRIPMPEASDRRLERLCRAVIENPSIDFSFVHYADNAGASVRTLSRLFRQQLGMGFAEWRRQVQLAVAMSRLAEGQPVSQIARSLGYLPSSFSDMFRRALGAAPGAFVASETLGAMLAEDSDAAPMPFTQ</sequence>
<name>A0A127Q2B2_9BURK</name>
<keyword evidence="3" id="KW-0238">DNA-binding</keyword>
<gene>
    <name evidence="6" type="ORF">CPter91_1801</name>
</gene>
<dbReference type="FunFam" id="1.10.10.60:FF:000132">
    <property type="entry name" value="AraC family transcriptional regulator"/>
    <property type="match status" value="1"/>
</dbReference>
<dbReference type="PANTHER" id="PTHR11019:SF159">
    <property type="entry name" value="TRANSCRIPTIONAL REGULATOR-RELATED"/>
    <property type="match status" value="1"/>
</dbReference>